<reference evidence="1" key="1">
    <citation type="thesis" date="2020" institute="Technische Universitat Dresden" country="Dresden, Germany">
        <title>The Agarolytic System of Microbulbifer elongatus PORT2, Isolated from Batu Karas, Pangandaran West Java Indonesia.</title>
        <authorList>
            <person name="Anggraeni S.R."/>
        </authorList>
    </citation>
    <scope>NUCLEOTIDE SEQUENCE</scope>
    <source>
        <strain evidence="1">PORT2</strain>
    </source>
</reference>
<organism evidence="1 2">
    <name type="scientific">Microbulbifer elongatus</name>
    <dbReference type="NCBI Taxonomy" id="86173"/>
    <lineage>
        <taxon>Bacteria</taxon>
        <taxon>Pseudomonadati</taxon>
        <taxon>Pseudomonadota</taxon>
        <taxon>Gammaproteobacteria</taxon>
        <taxon>Cellvibrionales</taxon>
        <taxon>Microbulbiferaceae</taxon>
        <taxon>Microbulbifer</taxon>
    </lineage>
</organism>
<dbReference type="EMBL" id="JACASI010000025">
    <property type="protein sequence ID" value="MCQ3829623.1"/>
    <property type="molecule type" value="Genomic_DNA"/>
</dbReference>
<proteinExistence type="predicted"/>
<dbReference type="Proteomes" id="UP001205566">
    <property type="component" value="Unassembled WGS sequence"/>
</dbReference>
<sequence length="425" mass="46765">MLLRSGVSMKSSGTGTVGKALAVATYGLLSITAVAGEAESKGGLKITSDDGNFSASLGGRIHFDTYLFDTDIEDPVSTTEFRRARITLKGSIYDWKYVLEQDFAAGDTHAGFRDVFIAHKFLDGEIRIGQFKPFRSMAEMTSSNEITMLERPFSSATGLYDGYQFQQGIGWTGVLDCFTLGMMAFNLRDAAQSRNEGVGAAGRLAWAPINTDEAVFHLGTSISFENANRNSGDLYAEADYAGRRGPSQLMALTPGDLGEDASYAGFEIAGSYGPLYLQAEYAIGEFEADYYLTEIDFEDEFGAPPPFYCDPMFGCYIDDQSVHTWYVQGSWMITGEHKTYSKKRGAFNSAKPSGDGLWGGAWELTARYDTMENRDIHSLEANSAQIGLNYYANRNVRVMMNMIFGDDEFTGDGTNQFGIRVQMGW</sequence>
<dbReference type="Pfam" id="PF07396">
    <property type="entry name" value="Porin_O_P"/>
    <property type="match status" value="1"/>
</dbReference>
<comment type="caution">
    <text evidence="1">The sequence shown here is derived from an EMBL/GenBank/DDBJ whole genome shotgun (WGS) entry which is preliminary data.</text>
</comment>
<keyword evidence="2" id="KW-1185">Reference proteome</keyword>
<name>A0ABT1P0K3_9GAMM</name>
<accession>A0ABT1P0K3</accession>
<dbReference type="InterPro" id="IPR023614">
    <property type="entry name" value="Porin_dom_sf"/>
</dbReference>
<gene>
    <name evidence="1" type="ORF">HXX02_09190</name>
</gene>
<dbReference type="InterPro" id="IPR010870">
    <property type="entry name" value="Porin_O/P"/>
</dbReference>
<evidence type="ECO:0000313" key="1">
    <source>
        <dbReference type="EMBL" id="MCQ3829623.1"/>
    </source>
</evidence>
<dbReference type="Gene3D" id="2.40.160.10">
    <property type="entry name" value="Porin"/>
    <property type="match status" value="1"/>
</dbReference>
<evidence type="ECO:0000313" key="2">
    <source>
        <dbReference type="Proteomes" id="UP001205566"/>
    </source>
</evidence>
<protein>
    <submittedName>
        <fullName evidence="1">Porin</fullName>
    </submittedName>
</protein>
<dbReference type="SUPFAM" id="SSF56935">
    <property type="entry name" value="Porins"/>
    <property type="match status" value="1"/>
</dbReference>